<name>A0A182VFP4_ANOME</name>
<dbReference type="GO" id="GO:0007034">
    <property type="term" value="P:vacuolar transport"/>
    <property type="evidence" value="ECO:0007669"/>
    <property type="project" value="InterPro"/>
</dbReference>
<keyword evidence="2" id="KW-0175">Coiled coil</keyword>
<evidence type="ECO:0000313" key="5">
    <source>
        <dbReference type="Proteomes" id="UP000075903"/>
    </source>
</evidence>
<evidence type="ECO:0000256" key="3">
    <source>
        <dbReference type="SAM" id="MobiDB-lite"/>
    </source>
</evidence>
<feature type="coiled-coil region" evidence="2">
    <location>
        <begin position="29"/>
        <end position="56"/>
    </location>
</feature>
<dbReference type="VEuPathDB" id="VectorBase:AMEM21_002630"/>
<dbReference type="EnsemblMetazoa" id="AMEM014197-RA">
    <property type="protein sequence ID" value="AMEM014197-PA"/>
    <property type="gene ID" value="AMEM014197"/>
</dbReference>
<accession>A0A182VFP4</accession>
<dbReference type="Pfam" id="PF03357">
    <property type="entry name" value="Snf7"/>
    <property type="match status" value="1"/>
</dbReference>
<dbReference type="PANTHER" id="PTHR10476">
    <property type="entry name" value="CHARGED MULTIVESICULAR BODY PROTEIN"/>
    <property type="match status" value="1"/>
</dbReference>
<feature type="region of interest" description="Disordered" evidence="3">
    <location>
        <begin position="190"/>
        <end position="210"/>
    </location>
</feature>
<protein>
    <recommendedName>
        <fullName evidence="6">Charged multivesicular body protein 1b</fullName>
    </recommendedName>
</protein>
<dbReference type="VEuPathDB" id="VectorBase:AMEM014197"/>
<organism evidence="4 5">
    <name type="scientific">Anopheles merus</name>
    <name type="common">Mosquito</name>
    <dbReference type="NCBI Taxonomy" id="30066"/>
    <lineage>
        <taxon>Eukaryota</taxon>
        <taxon>Metazoa</taxon>
        <taxon>Ecdysozoa</taxon>
        <taxon>Arthropoda</taxon>
        <taxon>Hexapoda</taxon>
        <taxon>Insecta</taxon>
        <taxon>Pterygota</taxon>
        <taxon>Neoptera</taxon>
        <taxon>Endopterygota</taxon>
        <taxon>Diptera</taxon>
        <taxon>Nematocera</taxon>
        <taxon>Culicoidea</taxon>
        <taxon>Culicidae</taxon>
        <taxon>Anophelinae</taxon>
        <taxon>Anopheles</taxon>
    </lineage>
</organism>
<evidence type="ECO:0000256" key="1">
    <source>
        <dbReference type="ARBA" id="ARBA00006190"/>
    </source>
</evidence>
<evidence type="ECO:0000313" key="4">
    <source>
        <dbReference type="EnsemblMetazoa" id="AMEM014197-PA"/>
    </source>
</evidence>
<dbReference type="STRING" id="30066.A0A182VFP4"/>
<evidence type="ECO:0000256" key="2">
    <source>
        <dbReference type="SAM" id="Coils"/>
    </source>
</evidence>
<keyword evidence="5" id="KW-1185">Reference proteome</keyword>
<proteinExistence type="inferred from homology"/>
<dbReference type="InterPro" id="IPR005024">
    <property type="entry name" value="Snf7_fam"/>
</dbReference>
<evidence type="ECO:0008006" key="6">
    <source>
        <dbReference type="Google" id="ProtNLM"/>
    </source>
</evidence>
<comment type="similarity">
    <text evidence="1">Belongs to the SNF7 family.</text>
</comment>
<dbReference type="Proteomes" id="UP000075903">
    <property type="component" value="Unassembled WGS sequence"/>
</dbReference>
<sequence length="222" mass="24443">MAVCVVSAVPPQSTVKKNRNKMSAMEKHLFNLKFAVKELERNAKKCEKEEKAEILKTKKAIQKGNTEVARIHAENAIRQKSQSLNYLRMSARVDAVASRVQTALTTRNVTNSMAGVVKAMDAAMKGMNLEKISGLMDKFESQFEDLDVQSSYMENTMSQTTTTAVPQNDVESLMQRVADEAGLELNMELPSGPSSVAIGASTQASTEQDELTARLARLRQAE</sequence>
<dbReference type="AlphaFoldDB" id="A0A182VFP4"/>
<reference evidence="4" key="1">
    <citation type="submission" date="2020-05" db="UniProtKB">
        <authorList>
            <consortium name="EnsemblMetazoa"/>
        </authorList>
    </citation>
    <scope>IDENTIFICATION</scope>
    <source>
        <strain evidence="4">MAF</strain>
    </source>
</reference>
<dbReference type="Gene3D" id="6.10.140.1230">
    <property type="match status" value="1"/>
</dbReference>